<dbReference type="PANTHER" id="PTHR44846">
    <property type="entry name" value="MANNOSYL-D-GLYCERATE TRANSPORT/METABOLISM SYSTEM REPRESSOR MNGR-RELATED"/>
    <property type="match status" value="1"/>
</dbReference>
<dbReference type="SUPFAM" id="SSF46785">
    <property type="entry name" value="Winged helix' DNA-binding domain"/>
    <property type="match status" value="1"/>
</dbReference>
<dbReference type="Gene3D" id="3.40.1410.10">
    <property type="entry name" value="Chorismate lyase-like"/>
    <property type="match status" value="1"/>
</dbReference>
<sequence length="242" mass="27378">MIEARPGAPLYYMVKENIEALIRSGKYMPSDQLPTESQLGDQYTVSRTTVRLALQQLEMEGLIHRIQGKGTFISSPKIEDELTDHVKSFVEQMKDLGLQTHSTVLSVELIPATSHLAAVLHIADKDPVIKLARLRHADNEPLQHSTSYVPWRLAPELMQDDLTCSLFELLSNKYKLIPHRATESIEPIVIDDTYSSLLNIAEGSPAFLIESITYSENQVPLEYAHLIVRGDRLKFVIDRAFR</sequence>
<dbReference type="PROSITE" id="PS50949">
    <property type="entry name" value="HTH_GNTR"/>
    <property type="match status" value="1"/>
</dbReference>
<name>A0ABW0VT10_9BACL</name>
<keyword evidence="3" id="KW-0804">Transcription</keyword>
<dbReference type="Pfam" id="PF00392">
    <property type="entry name" value="GntR"/>
    <property type="match status" value="1"/>
</dbReference>
<dbReference type="SMART" id="SM00345">
    <property type="entry name" value="HTH_GNTR"/>
    <property type="match status" value="1"/>
</dbReference>
<keyword evidence="1" id="KW-0805">Transcription regulation</keyword>
<dbReference type="CDD" id="cd07377">
    <property type="entry name" value="WHTH_GntR"/>
    <property type="match status" value="1"/>
</dbReference>
<dbReference type="SUPFAM" id="SSF64288">
    <property type="entry name" value="Chorismate lyase-like"/>
    <property type="match status" value="1"/>
</dbReference>
<organism evidence="5 6">
    <name type="scientific">Paenibacillus solisilvae</name>
    <dbReference type="NCBI Taxonomy" id="2486751"/>
    <lineage>
        <taxon>Bacteria</taxon>
        <taxon>Bacillati</taxon>
        <taxon>Bacillota</taxon>
        <taxon>Bacilli</taxon>
        <taxon>Bacillales</taxon>
        <taxon>Paenibacillaceae</taxon>
        <taxon>Paenibacillus</taxon>
    </lineage>
</organism>
<evidence type="ECO:0000259" key="4">
    <source>
        <dbReference type="PROSITE" id="PS50949"/>
    </source>
</evidence>
<reference evidence="6" key="1">
    <citation type="journal article" date="2019" name="Int. J. Syst. Evol. Microbiol.">
        <title>The Global Catalogue of Microorganisms (GCM) 10K type strain sequencing project: providing services to taxonomists for standard genome sequencing and annotation.</title>
        <authorList>
            <consortium name="The Broad Institute Genomics Platform"/>
            <consortium name="The Broad Institute Genome Sequencing Center for Infectious Disease"/>
            <person name="Wu L."/>
            <person name="Ma J."/>
        </authorList>
    </citation>
    <scope>NUCLEOTIDE SEQUENCE [LARGE SCALE GENOMIC DNA]</scope>
    <source>
        <strain evidence="6">CGMCC 1.3240</strain>
    </source>
</reference>
<comment type="caution">
    <text evidence="5">The sequence shown here is derived from an EMBL/GenBank/DDBJ whole genome shotgun (WGS) entry which is preliminary data.</text>
</comment>
<dbReference type="PRINTS" id="PR00035">
    <property type="entry name" value="HTHGNTR"/>
</dbReference>
<gene>
    <name evidence="5" type="ORF">ACFPYJ_02980</name>
</gene>
<evidence type="ECO:0000256" key="3">
    <source>
        <dbReference type="ARBA" id="ARBA00023163"/>
    </source>
</evidence>
<dbReference type="Proteomes" id="UP001596047">
    <property type="component" value="Unassembled WGS sequence"/>
</dbReference>
<dbReference type="InterPro" id="IPR000524">
    <property type="entry name" value="Tscrpt_reg_HTH_GntR"/>
</dbReference>
<evidence type="ECO:0000256" key="1">
    <source>
        <dbReference type="ARBA" id="ARBA00023015"/>
    </source>
</evidence>
<dbReference type="EMBL" id="JBHSOW010000015">
    <property type="protein sequence ID" value="MFC5648092.1"/>
    <property type="molecule type" value="Genomic_DNA"/>
</dbReference>
<keyword evidence="6" id="KW-1185">Reference proteome</keyword>
<feature type="domain" description="HTH gntR-type" evidence="4">
    <location>
        <begin position="8"/>
        <end position="76"/>
    </location>
</feature>
<accession>A0ABW0VT10</accession>
<dbReference type="PANTHER" id="PTHR44846:SF1">
    <property type="entry name" value="MANNOSYL-D-GLYCERATE TRANSPORT_METABOLISM SYSTEM REPRESSOR MNGR-RELATED"/>
    <property type="match status" value="1"/>
</dbReference>
<dbReference type="InterPro" id="IPR011663">
    <property type="entry name" value="UTRA"/>
</dbReference>
<evidence type="ECO:0000313" key="6">
    <source>
        <dbReference type="Proteomes" id="UP001596047"/>
    </source>
</evidence>
<proteinExistence type="predicted"/>
<dbReference type="InterPro" id="IPR050679">
    <property type="entry name" value="Bact_HTH_transcr_reg"/>
</dbReference>
<dbReference type="SMART" id="SM00866">
    <property type="entry name" value="UTRA"/>
    <property type="match status" value="1"/>
</dbReference>
<dbReference type="InterPro" id="IPR028978">
    <property type="entry name" value="Chorismate_lyase_/UTRA_dom_sf"/>
</dbReference>
<dbReference type="InterPro" id="IPR036390">
    <property type="entry name" value="WH_DNA-bd_sf"/>
</dbReference>
<evidence type="ECO:0000313" key="5">
    <source>
        <dbReference type="EMBL" id="MFC5648092.1"/>
    </source>
</evidence>
<protein>
    <submittedName>
        <fullName evidence="5">GntR family transcriptional regulator</fullName>
    </submittedName>
</protein>
<evidence type="ECO:0000256" key="2">
    <source>
        <dbReference type="ARBA" id="ARBA00023125"/>
    </source>
</evidence>
<dbReference type="RefSeq" id="WP_379186555.1">
    <property type="nucleotide sequence ID" value="NZ_JBHSOW010000015.1"/>
</dbReference>
<dbReference type="Pfam" id="PF07702">
    <property type="entry name" value="UTRA"/>
    <property type="match status" value="1"/>
</dbReference>
<keyword evidence="2" id="KW-0238">DNA-binding</keyword>
<dbReference type="InterPro" id="IPR036388">
    <property type="entry name" value="WH-like_DNA-bd_sf"/>
</dbReference>
<dbReference type="Gene3D" id="1.10.10.10">
    <property type="entry name" value="Winged helix-like DNA-binding domain superfamily/Winged helix DNA-binding domain"/>
    <property type="match status" value="1"/>
</dbReference>